<comment type="subcellular location">
    <subcellularLocation>
        <location evidence="1">Nucleus</location>
    </subcellularLocation>
</comment>
<evidence type="ECO:0000313" key="8">
    <source>
        <dbReference type="Proteomes" id="UP000701853"/>
    </source>
</evidence>
<dbReference type="EMBL" id="JAHUZN010000011">
    <property type="protein sequence ID" value="KAG8477764.1"/>
    <property type="molecule type" value="Genomic_DNA"/>
</dbReference>
<organism evidence="7 8">
    <name type="scientific">Gossypium anomalum</name>
    <dbReference type="NCBI Taxonomy" id="47600"/>
    <lineage>
        <taxon>Eukaryota</taxon>
        <taxon>Viridiplantae</taxon>
        <taxon>Streptophyta</taxon>
        <taxon>Embryophyta</taxon>
        <taxon>Tracheophyta</taxon>
        <taxon>Spermatophyta</taxon>
        <taxon>Magnoliopsida</taxon>
        <taxon>eudicotyledons</taxon>
        <taxon>Gunneridae</taxon>
        <taxon>Pentapetalae</taxon>
        <taxon>rosids</taxon>
        <taxon>malvids</taxon>
        <taxon>Malvales</taxon>
        <taxon>Malvaceae</taxon>
        <taxon>Malvoideae</taxon>
        <taxon>Gossypium</taxon>
    </lineage>
</organism>
<accession>A0A8J5Y618</accession>
<dbReference type="AlphaFoldDB" id="A0A8J5Y618"/>
<keyword evidence="4" id="KW-0862">Zinc</keyword>
<gene>
    <name evidence="7" type="ORF">CXB51_027600</name>
</gene>
<evidence type="ECO:0000256" key="2">
    <source>
        <dbReference type="ARBA" id="ARBA00022723"/>
    </source>
</evidence>
<evidence type="ECO:0000256" key="3">
    <source>
        <dbReference type="ARBA" id="ARBA00022771"/>
    </source>
</evidence>
<keyword evidence="6" id="KW-0812">Transmembrane</keyword>
<proteinExistence type="predicted"/>
<evidence type="ECO:0000256" key="1">
    <source>
        <dbReference type="ARBA" id="ARBA00004123"/>
    </source>
</evidence>
<name>A0A8J5Y618_9ROSI</name>
<evidence type="ECO:0000256" key="4">
    <source>
        <dbReference type="ARBA" id="ARBA00022833"/>
    </source>
</evidence>
<keyword evidence="6" id="KW-0472">Membrane</keyword>
<dbReference type="GO" id="GO:0008270">
    <property type="term" value="F:zinc ion binding"/>
    <property type="evidence" value="ECO:0007669"/>
    <property type="project" value="UniProtKB-KW"/>
</dbReference>
<protein>
    <submittedName>
        <fullName evidence="7">Uncharacterized protein</fullName>
    </submittedName>
</protein>
<dbReference type="PANTHER" id="PTHR46481">
    <property type="entry name" value="ZINC FINGER BED DOMAIN-CONTAINING PROTEIN 4"/>
    <property type="match status" value="1"/>
</dbReference>
<keyword evidence="6" id="KW-1133">Transmembrane helix</keyword>
<reference evidence="7 8" key="1">
    <citation type="journal article" date="2021" name="bioRxiv">
        <title>The Gossypium anomalum genome as a resource for cotton improvement and evolutionary analysis of hybrid incompatibility.</title>
        <authorList>
            <person name="Grover C.E."/>
            <person name="Yuan D."/>
            <person name="Arick M.A."/>
            <person name="Miller E.R."/>
            <person name="Hu G."/>
            <person name="Peterson D.G."/>
            <person name="Wendel J.F."/>
            <person name="Udall J.A."/>
        </authorList>
    </citation>
    <scope>NUCLEOTIDE SEQUENCE [LARGE SCALE GENOMIC DNA]</scope>
    <source>
        <strain evidence="7">JFW-Udall</strain>
        <tissue evidence="7">Leaf</tissue>
    </source>
</reference>
<evidence type="ECO:0000256" key="5">
    <source>
        <dbReference type="ARBA" id="ARBA00023242"/>
    </source>
</evidence>
<dbReference type="OrthoDB" id="2610923at2759"/>
<keyword evidence="3" id="KW-0863">Zinc-finger</keyword>
<comment type="caution">
    <text evidence="7">The sequence shown here is derived from an EMBL/GenBank/DDBJ whole genome shotgun (WGS) entry which is preliminary data.</text>
</comment>
<keyword evidence="5" id="KW-0539">Nucleus</keyword>
<dbReference type="InterPro" id="IPR052035">
    <property type="entry name" value="ZnF_BED_domain_contain"/>
</dbReference>
<sequence length="95" mass="11193">MLLIMMLWFLVLKIIFVQTELFCMMVLFQVRYCAHILNLIVKAGLELADDVVGKIQNGIKYIKKSGIRRKRFYDVADKSFHLNVTKKLRQDVCVR</sequence>
<dbReference type="Proteomes" id="UP000701853">
    <property type="component" value="Chromosome 11"/>
</dbReference>
<evidence type="ECO:0000256" key="6">
    <source>
        <dbReference type="SAM" id="Phobius"/>
    </source>
</evidence>
<dbReference type="PANTHER" id="PTHR46481:SF10">
    <property type="entry name" value="ZINC FINGER BED DOMAIN-CONTAINING PROTEIN 39"/>
    <property type="match status" value="1"/>
</dbReference>
<dbReference type="GO" id="GO:0005634">
    <property type="term" value="C:nucleus"/>
    <property type="evidence" value="ECO:0007669"/>
    <property type="project" value="UniProtKB-SubCell"/>
</dbReference>
<keyword evidence="2" id="KW-0479">Metal-binding</keyword>
<feature type="transmembrane region" description="Helical" evidence="6">
    <location>
        <begin position="6"/>
        <end position="28"/>
    </location>
</feature>
<keyword evidence="8" id="KW-1185">Reference proteome</keyword>
<evidence type="ECO:0000313" key="7">
    <source>
        <dbReference type="EMBL" id="KAG8477764.1"/>
    </source>
</evidence>